<keyword evidence="5" id="KW-1185">Reference proteome</keyword>
<feature type="repeat" description="TPR" evidence="3">
    <location>
        <begin position="523"/>
        <end position="556"/>
    </location>
</feature>
<dbReference type="eggNOG" id="ENOG502S5JJ">
    <property type="taxonomic scope" value="Eukaryota"/>
</dbReference>
<feature type="repeat" description="TPR" evidence="3">
    <location>
        <begin position="397"/>
        <end position="430"/>
    </location>
</feature>
<evidence type="ECO:0000313" key="4">
    <source>
        <dbReference type="EMBL" id="EGD75305.1"/>
    </source>
</evidence>
<dbReference type="InParanoid" id="F2UFA5"/>
<feature type="repeat" description="TPR" evidence="3">
    <location>
        <begin position="647"/>
        <end position="680"/>
    </location>
</feature>
<evidence type="ECO:0000256" key="2">
    <source>
        <dbReference type="ARBA" id="ARBA00022803"/>
    </source>
</evidence>
<reference evidence="4" key="1">
    <citation type="submission" date="2009-08" db="EMBL/GenBank/DDBJ databases">
        <title>Annotation of Salpingoeca rosetta.</title>
        <authorList>
            <consortium name="The Broad Institute Genome Sequencing Platform"/>
            <person name="Russ C."/>
            <person name="Cuomo C."/>
            <person name="Burger G."/>
            <person name="Gray M.W."/>
            <person name="Holland P.W.H."/>
            <person name="King N."/>
            <person name="Lang F.B.F."/>
            <person name="Roger A.J."/>
            <person name="Ruiz-Trillo I."/>
            <person name="Young S.K."/>
            <person name="Zeng Q."/>
            <person name="Gargeya S."/>
            <person name="Alvarado L."/>
            <person name="Berlin A."/>
            <person name="Chapman S.B."/>
            <person name="Chen Z."/>
            <person name="Freedman E."/>
            <person name="Gellesch M."/>
            <person name="Goldberg J."/>
            <person name="Griggs A."/>
            <person name="Gujja S."/>
            <person name="Heilman E."/>
            <person name="Heiman D."/>
            <person name="Howarth C."/>
            <person name="Mehta T."/>
            <person name="Neiman D."/>
            <person name="Pearson M."/>
            <person name="Roberts A."/>
            <person name="Saif S."/>
            <person name="Shea T."/>
            <person name="Shenoy N."/>
            <person name="Sisk P."/>
            <person name="Stolte C."/>
            <person name="Sykes S."/>
            <person name="White J."/>
            <person name="Yandava C."/>
            <person name="Haas B."/>
            <person name="Nusbaum C."/>
            <person name="Birren B."/>
        </authorList>
    </citation>
    <scope>NUCLEOTIDE SEQUENCE [LARGE SCALE GENOMIC DNA]</scope>
    <source>
        <strain evidence="4">ATCC 50818</strain>
    </source>
</reference>
<dbReference type="EMBL" id="GL832971">
    <property type="protein sequence ID" value="EGD75305.1"/>
    <property type="molecule type" value="Genomic_DNA"/>
</dbReference>
<dbReference type="Gene3D" id="1.25.40.10">
    <property type="entry name" value="Tetratricopeptide repeat domain"/>
    <property type="match status" value="4"/>
</dbReference>
<dbReference type="PANTHER" id="PTHR45641">
    <property type="entry name" value="TETRATRICOPEPTIDE REPEAT PROTEIN (AFU_ORTHOLOGUE AFUA_6G03870)"/>
    <property type="match status" value="1"/>
</dbReference>
<keyword evidence="1" id="KW-0677">Repeat</keyword>
<feature type="repeat" description="TPR" evidence="3">
    <location>
        <begin position="439"/>
        <end position="472"/>
    </location>
</feature>
<dbReference type="KEGG" id="sre:PTSG_06955"/>
<evidence type="ECO:0000313" key="5">
    <source>
        <dbReference type="Proteomes" id="UP000007799"/>
    </source>
</evidence>
<dbReference type="RefSeq" id="XP_004992358.1">
    <property type="nucleotide sequence ID" value="XM_004992301.1"/>
</dbReference>
<dbReference type="Pfam" id="PF13374">
    <property type="entry name" value="TPR_10"/>
    <property type="match status" value="1"/>
</dbReference>
<evidence type="ECO:0000256" key="3">
    <source>
        <dbReference type="PROSITE-ProRule" id="PRU00339"/>
    </source>
</evidence>
<dbReference type="STRING" id="946362.F2UFA5"/>
<dbReference type="PANTHER" id="PTHR45641:SF19">
    <property type="entry name" value="NEPHROCYSTIN-3"/>
    <property type="match status" value="1"/>
</dbReference>
<dbReference type="SUPFAM" id="SSF48452">
    <property type="entry name" value="TPR-like"/>
    <property type="match status" value="3"/>
</dbReference>
<accession>F2UFA5</accession>
<dbReference type="Proteomes" id="UP000007799">
    <property type="component" value="Unassembled WGS sequence"/>
</dbReference>
<dbReference type="PROSITE" id="PS50005">
    <property type="entry name" value="TPR"/>
    <property type="match status" value="6"/>
</dbReference>
<organism evidence="5">
    <name type="scientific">Salpingoeca rosetta (strain ATCC 50818 / BSB-021)</name>
    <dbReference type="NCBI Taxonomy" id="946362"/>
    <lineage>
        <taxon>Eukaryota</taxon>
        <taxon>Choanoflagellata</taxon>
        <taxon>Craspedida</taxon>
        <taxon>Salpingoecidae</taxon>
        <taxon>Salpingoeca</taxon>
    </lineage>
</organism>
<dbReference type="GeneID" id="16072918"/>
<feature type="repeat" description="TPR" evidence="3">
    <location>
        <begin position="355"/>
        <end position="388"/>
    </location>
</feature>
<keyword evidence="2 3" id="KW-0802">TPR repeat</keyword>
<dbReference type="InterPro" id="IPR011990">
    <property type="entry name" value="TPR-like_helical_dom_sf"/>
</dbReference>
<evidence type="ECO:0000256" key="1">
    <source>
        <dbReference type="ARBA" id="ARBA00022737"/>
    </source>
</evidence>
<protein>
    <submittedName>
        <fullName evidence="4">Uncharacterized protein</fullName>
    </submittedName>
</protein>
<feature type="repeat" description="TPR" evidence="3">
    <location>
        <begin position="563"/>
        <end position="596"/>
    </location>
</feature>
<dbReference type="AlphaFoldDB" id="F2UFA5"/>
<dbReference type="OMA" id="YNEAEVM"/>
<dbReference type="InterPro" id="IPR019734">
    <property type="entry name" value="TPR_rpt"/>
</dbReference>
<gene>
    <name evidence="4" type="ORF">PTSG_06955</name>
</gene>
<sequence length="740" mass="82869">MDDLPSIVGVSARLVREVVAEVQRAFPDTYRKVSTREVCARVVLPWTRARACALVDLYDDKGQEYVGQANVFVSHGWDCCAMDVLDTMLDFASNEQTQQDTARPIYFWLDILVCNQHVSSPDSRAWWGSTLEKTIGEIGQVLLVLSPWHDPVPLTRTWCLWEVFCCLMHESAALSIRVPSTQRSALRNAIVRDYQAIMDTLVHVRVENATASRPLDQEVIWEAIEQQGNGGFARLNKTVKDEMRAWCLRQVEQFVTEMEAEATEPTDTFVELCRQASLVMWRFYEHDKATRFGELALASAIRLFGPRHERVADVCHDLGLIHNSKQDHQGAISYFERELGMSRNLRNRKSRTSEATTLGCLGQAYVGLGQYDRAIELHKKALRIKVAELGQLHELTAISYHDLGEVHKRMGEHHEAVACFEQALQGKLAARGERHPQTAVTLGALGKAYTAIGQYARAVEYLEQALRIEEETLGEEHLSTGVTYHALGAACLHVGDYARAVEYNQKSLHVQLLKLPENHSSLPWSYNNMGLAYLWGGRYDEALTCLKRALNLSTSAAPTADVATTHHNIGFLYHQLQRPHKAVPYFERAIEIRREVQGAQHVDLANTYSRYAAVLLSLGESDRAIAMCEDAVKMCLCSVGETHLATAVAYGSIGDAYSCIDEHATALAYLRKAIELKEQLLDKSHPRTALAYMSLGVAYARCGHCDAGRPLLEKAVAILVARLGEEHPHTQRVQQQLATL</sequence>
<dbReference type="OrthoDB" id="10260758at2759"/>
<proteinExistence type="predicted"/>
<dbReference type="Pfam" id="PF13424">
    <property type="entry name" value="TPR_12"/>
    <property type="match status" value="4"/>
</dbReference>
<name>F2UFA5_SALR5</name>
<dbReference type="SMART" id="SM00028">
    <property type="entry name" value="TPR"/>
    <property type="match status" value="10"/>
</dbReference>